<keyword evidence="5" id="KW-1185">Reference proteome</keyword>
<evidence type="ECO:0000259" key="3">
    <source>
        <dbReference type="PROSITE" id="PS50893"/>
    </source>
</evidence>
<dbReference type="PANTHER" id="PTHR43850">
    <property type="entry name" value="ABC TRANSPORTER ATP-BINDING PROTEIN MA_4021-RELATED"/>
    <property type="match status" value="1"/>
</dbReference>
<sequence length="197" mass="22440">MQGHLMEIRNLTVKRGNTTILENVNIIEDNNPICLTGPNGSGKTSLLLAIAKVIPAEGEVKFGGRELSQDEISFHVEGMKPYEHLTVKDYYNLVKELYNTEVKDIFGIYEKWKNTKFSKLSQGTKKKLLLELVISQPHKLLLIDEPYANLDDESKKTLASYIMKEAEKSIVILALPSKEMGNEVCRAFYDVSKWRVY</sequence>
<name>A0A6A9QCZ0_ACIIN</name>
<evidence type="ECO:0000256" key="1">
    <source>
        <dbReference type="ARBA" id="ARBA00022741"/>
    </source>
</evidence>
<dbReference type="InterPro" id="IPR003439">
    <property type="entry name" value="ABC_transporter-like_ATP-bd"/>
</dbReference>
<dbReference type="SMART" id="SM00382">
    <property type="entry name" value="AAA"/>
    <property type="match status" value="1"/>
</dbReference>
<dbReference type="InterPro" id="IPR027417">
    <property type="entry name" value="P-loop_NTPase"/>
</dbReference>
<dbReference type="Pfam" id="PF00005">
    <property type="entry name" value="ABC_tran"/>
    <property type="match status" value="1"/>
</dbReference>
<dbReference type="SUPFAM" id="SSF52540">
    <property type="entry name" value="P-loop containing nucleoside triphosphate hydrolases"/>
    <property type="match status" value="1"/>
</dbReference>
<dbReference type="GO" id="GO:0005524">
    <property type="term" value="F:ATP binding"/>
    <property type="evidence" value="ECO:0007669"/>
    <property type="project" value="UniProtKB-KW"/>
</dbReference>
<protein>
    <submittedName>
        <fullName evidence="4">ATP-binding cassette domain-containing protein</fullName>
    </submittedName>
</protein>
<feature type="domain" description="ABC transporter" evidence="3">
    <location>
        <begin position="6"/>
        <end position="192"/>
    </location>
</feature>
<evidence type="ECO:0000313" key="5">
    <source>
        <dbReference type="Proteomes" id="UP000440125"/>
    </source>
</evidence>
<keyword evidence="2 4" id="KW-0067">ATP-binding</keyword>
<dbReference type="PANTHER" id="PTHR43850:SF2">
    <property type="entry name" value="ABC TRANSPORTER ATP-BINDING PROTEIN MA_4021-RELATED"/>
    <property type="match status" value="1"/>
</dbReference>
<dbReference type="Gene3D" id="3.40.50.300">
    <property type="entry name" value="P-loop containing nucleotide triphosphate hydrolases"/>
    <property type="match status" value="1"/>
</dbReference>
<dbReference type="EMBL" id="WFIY01000004">
    <property type="protein sequence ID" value="MUM65102.1"/>
    <property type="molecule type" value="Genomic_DNA"/>
</dbReference>
<dbReference type="InterPro" id="IPR003593">
    <property type="entry name" value="AAA+_ATPase"/>
</dbReference>
<reference evidence="4 5" key="1">
    <citation type="submission" date="2019-10" db="EMBL/GenBank/DDBJ databases">
        <title>Genome Sequences from Six Type Strain Members of the Archaeal Family Sulfolobaceae: Acidianus ambivalens, Acidianus infernus, Metallosphaera prunae, Stygiolobus azoricus, Sulfolobus metallicus, and Sulfurisphaera ohwakuensis.</title>
        <authorList>
            <person name="Counts J.A."/>
            <person name="Kelly R.M."/>
        </authorList>
    </citation>
    <scope>NUCLEOTIDE SEQUENCE [LARGE SCALE GENOMIC DNA]</scope>
    <source>
        <strain evidence="4 5">DSM 3191</strain>
    </source>
</reference>
<dbReference type="PROSITE" id="PS50893">
    <property type="entry name" value="ABC_TRANSPORTER_2"/>
    <property type="match status" value="1"/>
</dbReference>
<dbReference type="Proteomes" id="UP000440125">
    <property type="component" value="Unassembled WGS sequence"/>
</dbReference>
<evidence type="ECO:0000256" key="2">
    <source>
        <dbReference type="ARBA" id="ARBA00022840"/>
    </source>
</evidence>
<accession>A0A6A9QCZ0</accession>
<comment type="caution">
    <text evidence="4">The sequence shown here is derived from an EMBL/GenBank/DDBJ whole genome shotgun (WGS) entry which is preliminary data.</text>
</comment>
<proteinExistence type="predicted"/>
<organism evidence="4 5">
    <name type="scientific">Acidianus infernus</name>
    <dbReference type="NCBI Taxonomy" id="12915"/>
    <lineage>
        <taxon>Archaea</taxon>
        <taxon>Thermoproteota</taxon>
        <taxon>Thermoprotei</taxon>
        <taxon>Sulfolobales</taxon>
        <taxon>Sulfolobaceae</taxon>
        <taxon>Acidianus</taxon>
    </lineage>
</organism>
<evidence type="ECO:0000313" key="4">
    <source>
        <dbReference type="EMBL" id="MUM65102.1"/>
    </source>
</evidence>
<keyword evidence="1" id="KW-0547">Nucleotide-binding</keyword>
<gene>
    <name evidence="4" type="ORF">D1867_07630</name>
</gene>
<dbReference type="AlphaFoldDB" id="A0A6A9QCZ0"/>
<dbReference type="GO" id="GO:0016887">
    <property type="term" value="F:ATP hydrolysis activity"/>
    <property type="evidence" value="ECO:0007669"/>
    <property type="project" value="InterPro"/>
</dbReference>